<sequence length="44" mass="4657">MRNDHNGDAELLVDFLEKVQDGTGGGRVQGAGGLITKQYLGIGR</sequence>
<accession>A0A645CAK9</accession>
<comment type="caution">
    <text evidence="1">The sequence shown here is derived from an EMBL/GenBank/DDBJ whole genome shotgun (WGS) entry which is preliminary data.</text>
</comment>
<gene>
    <name evidence="1" type="ORF">SDC9_120944</name>
</gene>
<protein>
    <submittedName>
        <fullName evidence="1">Uncharacterized protein</fullName>
    </submittedName>
</protein>
<reference evidence="1" key="1">
    <citation type="submission" date="2019-08" db="EMBL/GenBank/DDBJ databases">
        <authorList>
            <person name="Kucharzyk K."/>
            <person name="Murdoch R.W."/>
            <person name="Higgins S."/>
            <person name="Loffler F."/>
        </authorList>
    </citation>
    <scope>NUCLEOTIDE SEQUENCE</scope>
</reference>
<organism evidence="1">
    <name type="scientific">bioreactor metagenome</name>
    <dbReference type="NCBI Taxonomy" id="1076179"/>
    <lineage>
        <taxon>unclassified sequences</taxon>
        <taxon>metagenomes</taxon>
        <taxon>ecological metagenomes</taxon>
    </lineage>
</organism>
<name>A0A645CAK9_9ZZZZ</name>
<evidence type="ECO:0000313" key="1">
    <source>
        <dbReference type="EMBL" id="MPM73959.1"/>
    </source>
</evidence>
<dbReference type="AlphaFoldDB" id="A0A645CAK9"/>
<dbReference type="EMBL" id="VSSQ01025668">
    <property type="protein sequence ID" value="MPM73959.1"/>
    <property type="molecule type" value="Genomic_DNA"/>
</dbReference>
<proteinExistence type="predicted"/>